<name>A0ABU2KMX2_9ACTN</name>
<protein>
    <recommendedName>
        <fullName evidence="3">RAMA domain-containing protein</fullName>
    </recommendedName>
</protein>
<comment type="caution">
    <text evidence="1">The sequence shown here is derived from an EMBL/GenBank/DDBJ whole genome shotgun (WGS) entry which is preliminary data.</text>
</comment>
<evidence type="ECO:0008006" key="3">
    <source>
        <dbReference type="Google" id="ProtNLM"/>
    </source>
</evidence>
<keyword evidence="2" id="KW-1185">Reference proteome</keyword>
<evidence type="ECO:0000313" key="2">
    <source>
        <dbReference type="Proteomes" id="UP001183226"/>
    </source>
</evidence>
<evidence type="ECO:0000313" key="1">
    <source>
        <dbReference type="EMBL" id="MDT0300617.1"/>
    </source>
</evidence>
<dbReference type="EMBL" id="JAVREK010000001">
    <property type="protein sequence ID" value="MDT0300617.1"/>
    <property type="molecule type" value="Genomic_DNA"/>
</dbReference>
<sequence>MTSIEVSRDTYARLSAIATWEGISAGEVVARLLDRRPEPKPREHGRISVHAVYRQVRVEGTYDPNTHTVTIESAPWNGEEFAKPSAAAIAVVTHYNPARNANTNGWRFWRVSDTGKLLDSLRDT</sequence>
<organism evidence="1 2">
    <name type="scientific">Streptomonospora wellingtoniae</name>
    <dbReference type="NCBI Taxonomy" id="3075544"/>
    <lineage>
        <taxon>Bacteria</taxon>
        <taxon>Bacillati</taxon>
        <taxon>Actinomycetota</taxon>
        <taxon>Actinomycetes</taxon>
        <taxon>Streptosporangiales</taxon>
        <taxon>Nocardiopsidaceae</taxon>
        <taxon>Streptomonospora</taxon>
    </lineage>
</organism>
<dbReference type="Proteomes" id="UP001183226">
    <property type="component" value="Unassembled WGS sequence"/>
</dbReference>
<gene>
    <name evidence="1" type="ORF">RM446_00650</name>
</gene>
<proteinExistence type="predicted"/>
<accession>A0ABU2KMX2</accession>
<dbReference type="RefSeq" id="WP_311543033.1">
    <property type="nucleotide sequence ID" value="NZ_JAVREK010000001.1"/>
</dbReference>
<reference evidence="2" key="1">
    <citation type="submission" date="2023-07" db="EMBL/GenBank/DDBJ databases">
        <title>30 novel species of actinomycetes from the DSMZ collection.</title>
        <authorList>
            <person name="Nouioui I."/>
        </authorList>
    </citation>
    <scope>NUCLEOTIDE SEQUENCE [LARGE SCALE GENOMIC DNA]</scope>
    <source>
        <strain evidence="2">DSM 45055</strain>
    </source>
</reference>